<keyword evidence="2" id="KW-1133">Transmembrane helix</keyword>
<dbReference type="EMBL" id="JAEPRA010000014">
    <property type="protein sequence ID" value="KAG2176077.1"/>
    <property type="molecule type" value="Genomic_DNA"/>
</dbReference>
<name>A0A8H7UC32_9FUNG</name>
<feature type="region of interest" description="Disordered" evidence="1">
    <location>
        <begin position="403"/>
        <end position="443"/>
    </location>
</feature>
<organism evidence="3 4">
    <name type="scientific">Umbelopsis vinacea</name>
    <dbReference type="NCBI Taxonomy" id="44442"/>
    <lineage>
        <taxon>Eukaryota</taxon>
        <taxon>Fungi</taxon>
        <taxon>Fungi incertae sedis</taxon>
        <taxon>Mucoromycota</taxon>
        <taxon>Mucoromycotina</taxon>
        <taxon>Umbelopsidomycetes</taxon>
        <taxon>Umbelopsidales</taxon>
        <taxon>Umbelopsidaceae</taxon>
        <taxon>Umbelopsis</taxon>
    </lineage>
</organism>
<accession>A0A8H7UC32</accession>
<reference evidence="3" key="1">
    <citation type="submission" date="2020-12" db="EMBL/GenBank/DDBJ databases">
        <title>Metabolic potential, ecology and presence of endohyphal bacteria is reflected in genomic diversity of Mucoromycotina.</title>
        <authorList>
            <person name="Muszewska A."/>
            <person name="Okrasinska A."/>
            <person name="Steczkiewicz K."/>
            <person name="Drgas O."/>
            <person name="Orlowska M."/>
            <person name="Perlinska-Lenart U."/>
            <person name="Aleksandrzak-Piekarczyk T."/>
            <person name="Szatraj K."/>
            <person name="Zielenkiewicz U."/>
            <person name="Pilsyk S."/>
            <person name="Malc E."/>
            <person name="Mieczkowski P."/>
            <person name="Kruszewska J.S."/>
            <person name="Biernat P."/>
            <person name="Pawlowska J."/>
        </authorList>
    </citation>
    <scope>NUCLEOTIDE SEQUENCE</scope>
    <source>
        <strain evidence="3">WA0000051536</strain>
    </source>
</reference>
<dbReference type="OrthoDB" id="10452591at2759"/>
<keyword evidence="2" id="KW-0472">Membrane</keyword>
<dbReference type="AlphaFoldDB" id="A0A8H7UC32"/>
<protein>
    <submittedName>
        <fullName evidence="3">Uncharacterized protein</fullName>
    </submittedName>
</protein>
<sequence length="443" mass="48320">MNRIFYGCENQPENYRVKQVVTTPIADTFGLIRDNNFTLLFSLTGGIGGMAGGTDDEHPDSSPFASYADTSGTTLSVMPPAYSVINYGSVLNVTTAATYASYGNYTTTTLEERGYTLSLRDGFFHRLVVSVTTVVNGAGGQAYRLPACSTVLSSSGNQSSNYIVFADVVQAQRDVYHCNDSTLQIFMDNGGIRTITYITLEADEAVGLADQIRTLPSTTSFNNEVFFQDADGVAQANSSNFLTTLQHSESLYYIGRDVRLFNTTPTAIRNDTLFFEVYHGDQIVLISVYEYTPTTLFDLPTFVTPLTVALMIAVCAVVLIKNLHPDAAARIGRVVFLIAAMTDNQNVFRPSSSRVGFEIVALPKLRQDGFFNNGNLIGRIHTEDDQPFGEEISLHEGVTGLENTTTKQSVDLSNEAPLLNRRGATASADDTADDFNTEVHTNC</sequence>
<gene>
    <name evidence="3" type="ORF">INT44_000556</name>
</gene>
<dbReference type="Proteomes" id="UP000612746">
    <property type="component" value="Unassembled WGS sequence"/>
</dbReference>
<proteinExistence type="predicted"/>
<evidence type="ECO:0000256" key="2">
    <source>
        <dbReference type="SAM" id="Phobius"/>
    </source>
</evidence>
<feature type="transmembrane region" description="Helical" evidence="2">
    <location>
        <begin position="302"/>
        <end position="320"/>
    </location>
</feature>
<comment type="caution">
    <text evidence="3">The sequence shown here is derived from an EMBL/GenBank/DDBJ whole genome shotgun (WGS) entry which is preliminary data.</text>
</comment>
<evidence type="ECO:0000313" key="3">
    <source>
        <dbReference type="EMBL" id="KAG2176077.1"/>
    </source>
</evidence>
<evidence type="ECO:0000256" key="1">
    <source>
        <dbReference type="SAM" id="MobiDB-lite"/>
    </source>
</evidence>
<keyword evidence="4" id="KW-1185">Reference proteome</keyword>
<keyword evidence="2" id="KW-0812">Transmembrane</keyword>
<feature type="compositionally biased region" description="Polar residues" evidence="1">
    <location>
        <begin position="403"/>
        <end position="412"/>
    </location>
</feature>
<evidence type="ECO:0000313" key="4">
    <source>
        <dbReference type="Proteomes" id="UP000612746"/>
    </source>
</evidence>